<keyword evidence="2" id="KW-1185">Reference proteome</keyword>
<dbReference type="AlphaFoldDB" id="A0A328BSY8"/>
<reference evidence="2" key="1">
    <citation type="submission" date="2018-05" db="EMBL/GenBank/DDBJ databases">
        <authorList>
            <person name="Nie L."/>
        </authorList>
    </citation>
    <scope>NUCLEOTIDE SEQUENCE [LARGE SCALE GENOMIC DNA]</scope>
    <source>
        <strain evidence="2">NL</strain>
    </source>
</reference>
<accession>A0A328BSY8</accession>
<name>A0A328BSY8_9BACT</name>
<protein>
    <submittedName>
        <fullName evidence="1">Uncharacterized protein</fullName>
    </submittedName>
</protein>
<comment type="caution">
    <text evidence="1">The sequence shown here is derived from an EMBL/GenBank/DDBJ whole genome shotgun (WGS) entry which is preliminary data.</text>
</comment>
<evidence type="ECO:0000313" key="2">
    <source>
        <dbReference type="Proteomes" id="UP000248553"/>
    </source>
</evidence>
<sequence>MKLELLDDLSAGGRFADVVSECLLRLSDFDEAQTAALIGLIEARLLGAGRPLPLAEVPFIRAVNCQLTLVLGAADAGIVETGQPQQFICQLTPEAYHVLLVRLRAVAAGSGYHWLCETSAADIDFLYSPGGGW</sequence>
<dbReference type="Proteomes" id="UP000248553">
    <property type="component" value="Unassembled WGS sequence"/>
</dbReference>
<proteinExistence type="predicted"/>
<gene>
    <name evidence="1" type="ORF">DLM85_06015</name>
</gene>
<dbReference type="OrthoDB" id="1201356at2"/>
<dbReference type="RefSeq" id="WP_111477142.1">
    <property type="nucleotide sequence ID" value="NZ_QHKM01000001.1"/>
</dbReference>
<organism evidence="1 2">
    <name type="scientific">Hymenobacter edaphi</name>
    <dbReference type="NCBI Taxonomy" id="2211146"/>
    <lineage>
        <taxon>Bacteria</taxon>
        <taxon>Pseudomonadati</taxon>
        <taxon>Bacteroidota</taxon>
        <taxon>Cytophagia</taxon>
        <taxon>Cytophagales</taxon>
        <taxon>Hymenobacteraceae</taxon>
        <taxon>Hymenobacter</taxon>
    </lineage>
</organism>
<dbReference type="EMBL" id="QHKM01000001">
    <property type="protein sequence ID" value="RAK70392.1"/>
    <property type="molecule type" value="Genomic_DNA"/>
</dbReference>
<evidence type="ECO:0000313" key="1">
    <source>
        <dbReference type="EMBL" id="RAK70392.1"/>
    </source>
</evidence>